<dbReference type="SMART" id="SM00350">
    <property type="entry name" value="MCM"/>
    <property type="match status" value="1"/>
</dbReference>
<evidence type="ECO:0000256" key="11">
    <source>
        <dbReference type="ARBA" id="ARBA00048432"/>
    </source>
</evidence>
<dbReference type="SMART" id="SM00382">
    <property type="entry name" value="AAA"/>
    <property type="match status" value="1"/>
</dbReference>
<evidence type="ECO:0000313" key="16">
    <source>
        <dbReference type="EMBL" id="MDE45283.1"/>
    </source>
</evidence>
<keyword evidence="5 13" id="KW-0378">Hydrolase</keyword>
<dbReference type="InterPro" id="IPR027925">
    <property type="entry name" value="MCM_N"/>
</dbReference>
<dbReference type="EC" id="3.6.4.12" evidence="13"/>
<dbReference type="GO" id="GO:0005634">
    <property type="term" value="C:nucleus"/>
    <property type="evidence" value="ECO:0007669"/>
    <property type="project" value="UniProtKB-SubCell"/>
</dbReference>
<evidence type="ECO:0000256" key="2">
    <source>
        <dbReference type="ARBA" id="ARBA00008010"/>
    </source>
</evidence>
<dbReference type="EMBL" id="GGYP01000512">
    <property type="protein sequence ID" value="MDE45283.1"/>
    <property type="molecule type" value="Transcribed_RNA"/>
</dbReference>
<dbReference type="GO" id="GO:0043138">
    <property type="term" value="F:3'-5' DNA helicase activity"/>
    <property type="evidence" value="ECO:0007669"/>
    <property type="project" value="TreeGrafter"/>
</dbReference>
<keyword evidence="7 12" id="KW-0067">ATP-binding</keyword>
<dbReference type="Gene3D" id="2.20.28.10">
    <property type="match status" value="1"/>
</dbReference>
<comment type="function">
    <text evidence="13">Acts as component of the MCM2-7 complex (MCM complex) which is the replicative helicase essential for 'once per cell cycle' DNA replication initiation and elongation in eukaryotic cells. The active ATPase sites in the MCM2-7 ring are formed through the interaction surfaces of two neighboring subunits such that a critical structure of a conserved arginine finger motif is provided in trans relative to the ATP-binding site of the Walker A box of the adjacent subunit. The six ATPase active sites, however, are likely to contribute differentially to the complex helicase activity.</text>
</comment>
<dbReference type="Gene3D" id="3.30.1640.10">
    <property type="entry name" value="mini-chromosome maintenance (MCM) complex, chain A, domain 1"/>
    <property type="match status" value="1"/>
</dbReference>
<dbReference type="GO" id="GO:0017116">
    <property type="term" value="F:single-stranded DNA helicase activity"/>
    <property type="evidence" value="ECO:0007669"/>
    <property type="project" value="TreeGrafter"/>
</dbReference>
<reference evidence="16" key="1">
    <citation type="submission" date="2018-10" db="EMBL/GenBank/DDBJ databases">
        <title>Transcriptome assembly of Aceria tosichella (Wheat curl mite) Type 2.</title>
        <authorList>
            <person name="Scully E.D."/>
            <person name="Geib S.M."/>
            <person name="Palmer N.A."/>
            <person name="Gupta A.K."/>
            <person name="Sarath G."/>
            <person name="Tatineni S."/>
        </authorList>
    </citation>
    <scope>NUCLEOTIDE SEQUENCE</scope>
    <source>
        <strain evidence="16">LincolnNE</strain>
    </source>
</reference>
<dbReference type="InterPro" id="IPR008048">
    <property type="entry name" value="MCM5"/>
</dbReference>
<dbReference type="CDD" id="cd17756">
    <property type="entry name" value="MCM5"/>
    <property type="match status" value="1"/>
</dbReference>
<dbReference type="PRINTS" id="PR01661">
    <property type="entry name" value="MCMPROTEIN5"/>
</dbReference>
<dbReference type="Gene3D" id="2.40.50.140">
    <property type="entry name" value="Nucleic acid-binding proteins"/>
    <property type="match status" value="1"/>
</dbReference>
<keyword evidence="6 13" id="KW-0347">Helicase</keyword>
<dbReference type="GO" id="GO:0003697">
    <property type="term" value="F:single-stranded DNA binding"/>
    <property type="evidence" value="ECO:0007669"/>
    <property type="project" value="TreeGrafter"/>
</dbReference>
<keyword evidence="3 13" id="KW-0235">DNA replication</keyword>
<dbReference type="PANTHER" id="PTHR11630:SF42">
    <property type="entry name" value="DNA REPLICATION LICENSING FACTOR MCM5"/>
    <property type="match status" value="1"/>
</dbReference>
<dbReference type="InterPro" id="IPR041562">
    <property type="entry name" value="MCM_lid"/>
</dbReference>
<evidence type="ECO:0000256" key="12">
    <source>
        <dbReference type="RuleBase" id="RU004070"/>
    </source>
</evidence>
<dbReference type="Pfam" id="PF17855">
    <property type="entry name" value="MCM_lid"/>
    <property type="match status" value="1"/>
</dbReference>
<accession>A0A6G1S5Q9</accession>
<dbReference type="InterPro" id="IPR033762">
    <property type="entry name" value="MCM_OB"/>
</dbReference>
<gene>
    <name evidence="16" type="primary">mcm5</name>
    <name evidence="16" type="ORF">g.15311</name>
</gene>
<dbReference type="PROSITE" id="PS50051">
    <property type="entry name" value="MCM_2"/>
    <property type="match status" value="1"/>
</dbReference>
<dbReference type="FunFam" id="3.30.1640.10:FF:000006">
    <property type="entry name" value="DNA helicase"/>
    <property type="match status" value="1"/>
</dbReference>
<dbReference type="Pfam" id="PF17207">
    <property type="entry name" value="MCM_OB"/>
    <property type="match status" value="1"/>
</dbReference>
<dbReference type="PROSITE" id="PS00847">
    <property type="entry name" value="MCM_1"/>
    <property type="match status" value="1"/>
</dbReference>
<feature type="domain" description="MCM C-terminal AAA(+) ATPase" evidence="15">
    <location>
        <begin position="324"/>
        <end position="530"/>
    </location>
</feature>
<dbReference type="InterPro" id="IPR018525">
    <property type="entry name" value="MCM_CS"/>
</dbReference>
<dbReference type="GO" id="GO:0003688">
    <property type="term" value="F:DNA replication origin binding"/>
    <property type="evidence" value="ECO:0007669"/>
    <property type="project" value="UniProtKB-UniRule"/>
</dbReference>
<evidence type="ECO:0000256" key="4">
    <source>
        <dbReference type="ARBA" id="ARBA00022741"/>
    </source>
</evidence>
<dbReference type="GO" id="GO:0006270">
    <property type="term" value="P:DNA replication initiation"/>
    <property type="evidence" value="ECO:0007669"/>
    <property type="project" value="UniProtKB-UniRule"/>
</dbReference>
<evidence type="ECO:0000259" key="15">
    <source>
        <dbReference type="PROSITE" id="PS50051"/>
    </source>
</evidence>
<evidence type="ECO:0000256" key="5">
    <source>
        <dbReference type="ARBA" id="ARBA00022801"/>
    </source>
</evidence>
<evidence type="ECO:0000256" key="6">
    <source>
        <dbReference type="ARBA" id="ARBA00022806"/>
    </source>
</evidence>
<dbReference type="InterPro" id="IPR001208">
    <property type="entry name" value="MCM_dom"/>
</dbReference>
<dbReference type="InterPro" id="IPR012340">
    <property type="entry name" value="NA-bd_OB-fold"/>
</dbReference>
<keyword evidence="4 12" id="KW-0547">Nucleotide-binding</keyword>
<comment type="similarity">
    <text evidence="2 12">Belongs to the MCM family.</text>
</comment>
<keyword evidence="10 13" id="KW-0131">Cell cycle</keyword>
<feature type="region of interest" description="Disordered" evidence="14">
    <location>
        <begin position="586"/>
        <end position="605"/>
    </location>
</feature>
<name>A0A6G1S5Q9_9ACAR</name>
<comment type="subunit">
    <text evidence="13">Component of the MCM2-7 complex.</text>
</comment>
<dbReference type="PANTHER" id="PTHR11630">
    <property type="entry name" value="DNA REPLICATION LICENSING FACTOR MCM FAMILY MEMBER"/>
    <property type="match status" value="1"/>
</dbReference>
<proteinExistence type="inferred from homology"/>
<evidence type="ECO:0000256" key="7">
    <source>
        <dbReference type="ARBA" id="ARBA00022840"/>
    </source>
</evidence>
<dbReference type="FunFam" id="3.40.50.300:FF:002469">
    <property type="entry name" value="Cell division control protein 21"/>
    <property type="match status" value="1"/>
</dbReference>
<protein>
    <recommendedName>
        <fullName evidence="13">DNA replication licensing factor MCM5</fullName>
        <ecNumber evidence="13">3.6.4.12</ecNumber>
    </recommendedName>
</protein>
<keyword evidence="8 12" id="KW-0238">DNA-binding</keyword>
<dbReference type="Pfam" id="PF00493">
    <property type="entry name" value="MCM"/>
    <property type="match status" value="1"/>
</dbReference>
<keyword evidence="9 13" id="KW-0539">Nucleus</keyword>
<dbReference type="PRINTS" id="PR01657">
    <property type="entry name" value="MCMFAMILY"/>
</dbReference>
<dbReference type="GO" id="GO:0000727">
    <property type="term" value="P:double-strand break repair via break-induced replication"/>
    <property type="evidence" value="ECO:0007669"/>
    <property type="project" value="TreeGrafter"/>
</dbReference>
<dbReference type="GO" id="GO:0042555">
    <property type="term" value="C:MCM complex"/>
    <property type="evidence" value="ECO:0007669"/>
    <property type="project" value="UniProtKB-UniRule"/>
</dbReference>
<comment type="subcellular location">
    <subcellularLocation>
        <location evidence="1 13">Nucleus</location>
    </subcellularLocation>
</comment>
<evidence type="ECO:0000256" key="9">
    <source>
        <dbReference type="ARBA" id="ARBA00023242"/>
    </source>
</evidence>
<dbReference type="Pfam" id="PF14551">
    <property type="entry name" value="MCM_N"/>
    <property type="match status" value="1"/>
</dbReference>
<dbReference type="InterPro" id="IPR003593">
    <property type="entry name" value="AAA+_ATPase"/>
</dbReference>
<comment type="catalytic activity">
    <reaction evidence="11">
        <text>ATP + H2O = ADP + phosphate + H(+)</text>
        <dbReference type="Rhea" id="RHEA:13065"/>
        <dbReference type="ChEBI" id="CHEBI:15377"/>
        <dbReference type="ChEBI" id="CHEBI:15378"/>
        <dbReference type="ChEBI" id="CHEBI:30616"/>
        <dbReference type="ChEBI" id="CHEBI:43474"/>
        <dbReference type="ChEBI" id="CHEBI:456216"/>
        <dbReference type="EC" id="3.6.4.12"/>
    </reaction>
    <physiologicalReaction direction="left-to-right" evidence="11">
        <dbReference type="Rhea" id="RHEA:13066"/>
    </physiologicalReaction>
</comment>
<evidence type="ECO:0000256" key="8">
    <source>
        <dbReference type="ARBA" id="ARBA00023125"/>
    </source>
</evidence>
<evidence type="ECO:0000256" key="10">
    <source>
        <dbReference type="ARBA" id="ARBA00023306"/>
    </source>
</evidence>
<dbReference type="SUPFAM" id="SSF52540">
    <property type="entry name" value="P-loop containing nucleoside triphosphate hydrolases"/>
    <property type="match status" value="1"/>
</dbReference>
<dbReference type="SUPFAM" id="SSF50249">
    <property type="entry name" value="Nucleic acid-binding proteins"/>
    <property type="match status" value="1"/>
</dbReference>
<organism evidence="16">
    <name type="scientific">Aceria tosichella</name>
    <name type="common">wheat curl mite</name>
    <dbReference type="NCBI Taxonomy" id="561515"/>
    <lineage>
        <taxon>Eukaryota</taxon>
        <taxon>Metazoa</taxon>
        <taxon>Ecdysozoa</taxon>
        <taxon>Arthropoda</taxon>
        <taxon>Chelicerata</taxon>
        <taxon>Arachnida</taxon>
        <taxon>Acari</taxon>
        <taxon>Acariformes</taxon>
        <taxon>Trombidiformes</taxon>
        <taxon>Prostigmata</taxon>
        <taxon>Eupodina</taxon>
        <taxon>Eriophyoidea</taxon>
        <taxon>Eriophyidae</taxon>
        <taxon>Eriophyinae</taxon>
        <taxon>Aceriini</taxon>
        <taxon>Aceria</taxon>
    </lineage>
</organism>
<evidence type="ECO:0000256" key="3">
    <source>
        <dbReference type="ARBA" id="ARBA00022705"/>
    </source>
</evidence>
<dbReference type="InterPro" id="IPR027417">
    <property type="entry name" value="P-loop_NTPase"/>
</dbReference>
<evidence type="ECO:0000256" key="13">
    <source>
        <dbReference type="RuleBase" id="RU368063"/>
    </source>
</evidence>
<dbReference type="Gene3D" id="3.40.50.300">
    <property type="entry name" value="P-loop containing nucleotide triphosphate hydrolases"/>
    <property type="match status" value="1"/>
</dbReference>
<evidence type="ECO:0000256" key="1">
    <source>
        <dbReference type="ARBA" id="ARBA00004123"/>
    </source>
</evidence>
<dbReference type="GO" id="GO:0005524">
    <property type="term" value="F:ATP binding"/>
    <property type="evidence" value="ECO:0007669"/>
    <property type="project" value="UniProtKB-UniRule"/>
</dbReference>
<sequence length="741" mass="82266">MSTIYHVNTFDGDYAKEDSLKVKLKSFLKEFYIGNHVYTYRNQLRDHFNLGEYWINVSLEDLDSYDEVLSDKLKKSPSRLMELFEAAATEVCDDITQPRSEGMEIVPNIQVMINSIGIPTPLRYLSSDLVSKLITVSGIVVSASQIRSKAIGLTLQCIGCRDTVPNISIKRGLDGYQLPRTCPSRATNQGGPQLNRCPLDPYHILPDKCKCIDIQTLKLQELPEDTPQGGMPRHLKLYCDRYLCDKFVPGNRVTLFGVFSIIKIGRASSNTKGYESNVKVGLRSSYLNVVGYKIDTSGPGHSSTVSYTAEEEEEFRILASSKDCYKKICSSIAPAIFGFDDVKKAIACLLFSGSVKNIYDGTRRRGDINVLLLGDPGTAKSQVLKFAEQVAPIGVYTSGKGSSAAGLTASVIRDASNRQFSIEGGAMVLADGGVVCIDEFDKMREDDRVAIHEAMEQQTISIAKAGITVTLNSRCAVLAAANSVHGRWDDYRSDEDNIDFMPTILSRFDMIFVIKDKHDHDSDKEKARHVVGVHVGADTPATNGDTNAELSLDFLKKYIAYCRSKCGPRISEAGVKLLQKKYQEMRNGPKPAAGDQQQNGQNGIQEKKSVIPITVRQLEATIRVSEALAKMELKSFADEVHIEEALRLFKESTLKASRGGHLAGAEGFITDKDRETMRSLEKTIKRRLSYGLVLDEERYIEEFVNKGYDIHIIKLVFMQLVKMGVLTRRGVGKGKFLCCLK</sequence>
<dbReference type="AlphaFoldDB" id="A0A6G1S5Q9"/>
<evidence type="ECO:0000256" key="14">
    <source>
        <dbReference type="SAM" id="MobiDB-lite"/>
    </source>
</evidence>
<dbReference type="GO" id="GO:0016787">
    <property type="term" value="F:hydrolase activity"/>
    <property type="evidence" value="ECO:0007669"/>
    <property type="project" value="UniProtKB-KW"/>
</dbReference>
<dbReference type="InterPro" id="IPR031327">
    <property type="entry name" value="MCM"/>
</dbReference>